<reference evidence="2 3" key="1">
    <citation type="submission" date="2018-02" db="EMBL/GenBank/DDBJ databases">
        <title>The genomes of Aspergillus section Nigri reveals drivers in fungal speciation.</title>
        <authorList>
            <consortium name="DOE Joint Genome Institute"/>
            <person name="Vesth T.C."/>
            <person name="Nybo J."/>
            <person name="Theobald S."/>
            <person name="Brandl J."/>
            <person name="Frisvad J.C."/>
            <person name="Nielsen K.F."/>
            <person name="Lyhne E.K."/>
            <person name="Kogle M.E."/>
            <person name="Kuo A."/>
            <person name="Riley R."/>
            <person name="Clum A."/>
            <person name="Nolan M."/>
            <person name="Lipzen A."/>
            <person name="Salamov A."/>
            <person name="Henrissat B."/>
            <person name="Wiebenga A."/>
            <person name="De vries R.P."/>
            <person name="Grigoriev I.V."/>
            <person name="Mortensen U.H."/>
            <person name="Andersen M.R."/>
            <person name="Baker S.E."/>
        </authorList>
    </citation>
    <scope>NUCLEOTIDE SEQUENCE [LARGE SCALE GENOMIC DNA]</scope>
    <source>
        <strain evidence="2 3">CBS 707.79</strain>
    </source>
</reference>
<evidence type="ECO:0000313" key="2">
    <source>
        <dbReference type="EMBL" id="PYH91096.1"/>
    </source>
</evidence>
<keyword evidence="3" id="KW-1185">Reference proteome</keyword>
<dbReference type="Proteomes" id="UP000247810">
    <property type="component" value="Unassembled WGS sequence"/>
</dbReference>
<dbReference type="AlphaFoldDB" id="A0A319D0S0"/>
<dbReference type="EMBL" id="KZ825957">
    <property type="protein sequence ID" value="PYH91096.1"/>
    <property type="molecule type" value="Genomic_DNA"/>
</dbReference>
<evidence type="ECO:0000256" key="1">
    <source>
        <dbReference type="SAM" id="MobiDB-lite"/>
    </source>
</evidence>
<gene>
    <name evidence="2" type="ORF">BO71DRAFT_486563</name>
</gene>
<organism evidence="2 3">
    <name type="scientific">Aspergillus ellipticus CBS 707.79</name>
    <dbReference type="NCBI Taxonomy" id="1448320"/>
    <lineage>
        <taxon>Eukaryota</taxon>
        <taxon>Fungi</taxon>
        <taxon>Dikarya</taxon>
        <taxon>Ascomycota</taxon>
        <taxon>Pezizomycotina</taxon>
        <taxon>Eurotiomycetes</taxon>
        <taxon>Eurotiomycetidae</taxon>
        <taxon>Eurotiales</taxon>
        <taxon>Aspergillaceae</taxon>
        <taxon>Aspergillus</taxon>
        <taxon>Aspergillus subgen. Circumdati</taxon>
    </lineage>
</organism>
<feature type="region of interest" description="Disordered" evidence="1">
    <location>
        <begin position="1"/>
        <end position="85"/>
    </location>
</feature>
<dbReference type="VEuPathDB" id="FungiDB:BO71DRAFT_486563"/>
<accession>A0A319D0S0</accession>
<evidence type="ECO:0000313" key="3">
    <source>
        <dbReference type="Proteomes" id="UP000247810"/>
    </source>
</evidence>
<name>A0A319D0S0_9EURO</name>
<proteinExistence type="predicted"/>
<sequence length="85" mass="9293">MPTTKSQQHDFHASPIPTISCLKPHLGSPSRTRHLRGSHDLAVARSLTPKTASCRPPRDFPSHPAPNSSDDLLIRPVPLRADEAD</sequence>
<protein>
    <submittedName>
        <fullName evidence="2">Uncharacterized protein</fullName>
    </submittedName>
</protein>